<dbReference type="PANTHER" id="PTHR39193">
    <property type="entry name" value="5-DEOXY-GLUCURONATE ISOMERASE"/>
    <property type="match status" value="1"/>
</dbReference>
<gene>
    <name evidence="2" type="ORF">SAMN05216257_102472</name>
</gene>
<dbReference type="SUPFAM" id="SSF51182">
    <property type="entry name" value="RmlC-like cupins"/>
    <property type="match status" value="1"/>
</dbReference>
<dbReference type="RefSeq" id="WP_092499193.1">
    <property type="nucleotide sequence ID" value="NZ_FNFV01000002.1"/>
</dbReference>
<evidence type="ECO:0000256" key="1">
    <source>
        <dbReference type="ARBA" id="ARBA00023235"/>
    </source>
</evidence>
<keyword evidence="3" id="KW-1185">Reference proteome</keyword>
<dbReference type="Gene3D" id="2.60.120.10">
    <property type="entry name" value="Jelly Rolls"/>
    <property type="match status" value="2"/>
</dbReference>
<dbReference type="GO" id="GO:0008880">
    <property type="term" value="F:glucuronate isomerase activity"/>
    <property type="evidence" value="ECO:0007669"/>
    <property type="project" value="InterPro"/>
</dbReference>
<dbReference type="Proteomes" id="UP000199328">
    <property type="component" value="Unassembled WGS sequence"/>
</dbReference>
<keyword evidence="1 2" id="KW-0413">Isomerase</keyword>
<dbReference type="GO" id="GO:0019310">
    <property type="term" value="P:inositol catabolic process"/>
    <property type="evidence" value="ECO:0007669"/>
    <property type="project" value="InterPro"/>
</dbReference>
<accession>A0A1G9BCF7</accession>
<name>A0A1G9BCF7_9RHOB</name>
<sequence>MSVLLRKPVAVTGKIHDITPNKAAWERLGLGIYRLEPGELVAEPTGENEVILVLIEGRAEIGVEDRDFGELGNRMDVFDKSAPHAVYIPNGSDWSARATTPATLAVCAAPGHHGHPAQIIGPAGIHLEERGTGTATRFVHNIAMDNRDVADSLLVREVFTPAGHWSAYPPYRHDEDDHPRISRLEAACYHRLNPHTGFGVQRVFTEDGELDECMAFADHDVVLVPRGYHPCAAPHGVEMYSLIAMAGPQRKWRFEVHPDFRWLVERDAV</sequence>
<protein>
    <submittedName>
        <fullName evidence="2">5-deoxy-glucuronate isomerase</fullName>
    </submittedName>
</protein>
<dbReference type="InterPro" id="IPR024203">
    <property type="entry name" value="Deoxy-glucuronate_isom_IolB"/>
</dbReference>
<dbReference type="STRING" id="990712.SAMN05216257_102472"/>
<dbReference type="InterPro" id="IPR014710">
    <property type="entry name" value="RmlC-like_jellyroll"/>
</dbReference>
<dbReference type="NCBIfam" id="TIGR04378">
    <property type="entry name" value="myo_inos_iolB"/>
    <property type="match status" value="1"/>
</dbReference>
<dbReference type="InterPro" id="IPR021120">
    <property type="entry name" value="KduI/IolB_isomerase"/>
</dbReference>
<dbReference type="OrthoDB" id="6121073at2"/>
<dbReference type="AlphaFoldDB" id="A0A1G9BCF7"/>
<dbReference type="InterPro" id="IPR011051">
    <property type="entry name" value="RmlC_Cupin_sf"/>
</dbReference>
<evidence type="ECO:0000313" key="3">
    <source>
        <dbReference type="Proteomes" id="UP000199328"/>
    </source>
</evidence>
<reference evidence="3" key="1">
    <citation type="submission" date="2016-10" db="EMBL/GenBank/DDBJ databases">
        <authorList>
            <person name="Varghese N."/>
            <person name="Submissions S."/>
        </authorList>
    </citation>
    <scope>NUCLEOTIDE SEQUENCE [LARGE SCALE GENOMIC DNA]</scope>
    <source>
        <strain evidence="3">CGMCC 1.10789</strain>
    </source>
</reference>
<proteinExistence type="predicted"/>
<organism evidence="2 3">
    <name type="scientific">Meinhardsimonia xiamenensis</name>
    <dbReference type="NCBI Taxonomy" id="990712"/>
    <lineage>
        <taxon>Bacteria</taxon>
        <taxon>Pseudomonadati</taxon>
        <taxon>Pseudomonadota</taxon>
        <taxon>Alphaproteobacteria</taxon>
        <taxon>Rhodobacterales</taxon>
        <taxon>Paracoccaceae</taxon>
        <taxon>Meinhardsimonia</taxon>
    </lineage>
</organism>
<dbReference type="PIRSF" id="PIRSF036628">
    <property type="entry name" value="IolB"/>
    <property type="match status" value="1"/>
</dbReference>
<dbReference type="EMBL" id="FNFV01000002">
    <property type="protein sequence ID" value="SDK36545.1"/>
    <property type="molecule type" value="Genomic_DNA"/>
</dbReference>
<evidence type="ECO:0000313" key="2">
    <source>
        <dbReference type="EMBL" id="SDK36545.1"/>
    </source>
</evidence>
<dbReference type="PANTHER" id="PTHR39193:SF1">
    <property type="entry name" value="5-DEOXY-GLUCURONATE ISOMERASE"/>
    <property type="match status" value="1"/>
</dbReference>
<dbReference type="Pfam" id="PF04962">
    <property type="entry name" value="KduI"/>
    <property type="match status" value="1"/>
</dbReference>